<dbReference type="EMBL" id="AP022620">
    <property type="protein sequence ID" value="BBZ74938.1"/>
    <property type="molecule type" value="Genomic_DNA"/>
</dbReference>
<accession>A0A6N4W317</accession>
<gene>
    <name evidence="1" type="ORF">MANY_02750</name>
</gene>
<reference evidence="1 2" key="1">
    <citation type="journal article" date="2019" name="Emerg. Microbes Infect.">
        <title>Comprehensive subspecies identification of 175 nontuberculous mycobacteria species based on 7547 genomic profiles.</title>
        <authorList>
            <person name="Matsumoto Y."/>
            <person name="Kinjo T."/>
            <person name="Motooka D."/>
            <person name="Nabeya D."/>
            <person name="Jung N."/>
            <person name="Uechi K."/>
            <person name="Horii T."/>
            <person name="Iida T."/>
            <person name="Fujita J."/>
            <person name="Nakamura S."/>
        </authorList>
    </citation>
    <scope>NUCLEOTIDE SEQUENCE [LARGE SCALE GENOMIC DNA]</scope>
    <source>
        <strain evidence="1 2">JCM 30275</strain>
    </source>
</reference>
<dbReference type="KEGG" id="many:MANY_02750"/>
<evidence type="ECO:0000313" key="1">
    <source>
        <dbReference type="EMBL" id="BBZ74938.1"/>
    </source>
</evidence>
<sequence>MKSGNSDSATAEDDHGWSASSALAAALMSWPVPRYNGRVVAVAGVSAVSGEVVEEMALPPRDRSRPILVNSTGLLTGPH</sequence>
<keyword evidence="2" id="KW-1185">Reference proteome</keyword>
<protein>
    <submittedName>
        <fullName evidence="1">Uncharacterized protein</fullName>
    </submittedName>
</protein>
<evidence type="ECO:0000313" key="2">
    <source>
        <dbReference type="Proteomes" id="UP000467249"/>
    </source>
</evidence>
<name>A0A6N4W317_9MYCO</name>
<organism evidence="1 2">
    <name type="scientific">Mycolicibacterium anyangense</name>
    <dbReference type="NCBI Taxonomy" id="1431246"/>
    <lineage>
        <taxon>Bacteria</taxon>
        <taxon>Bacillati</taxon>
        <taxon>Actinomycetota</taxon>
        <taxon>Actinomycetes</taxon>
        <taxon>Mycobacteriales</taxon>
        <taxon>Mycobacteriaceae</taxon>
        <taxon>Mycolicibacterium</taxon>
    </lineage>
</organism>
<dbReference type="Proteomes" id="UP000467249">
    <property type="component" value="Chromosome"/>
</dbReference>
<proteinExistence type="predicted"/>
<dbReference type="AlphaFoldDB" id="A0A6N4W317"/>